<evidence type="ECO:0000256" key="2">
    <source>
        <dbReference type="ARBA" id="ARBA00007069"/>
    </source>
</evidence>
<name>A0A0J6C3Y2_9BORD</name>
<dbReference type="GO" id="GO:0055085">
    <property type="term" value="P:transmembrane transport"/>
    <property type="evidence" value="ECO:0007669"/>
    <property type="project" value="InterPro"/>
</dbReference>
<evidence type="ECO:0000313" key="13">
    <source>
        <dbReference type="Proteomes" id="UP000092950"/>
    </source>
</evidence>
<feature type="transmembrane region" description="Helical" evidence="8">
    <location>
        <begin position="248"/>
        <end position="270"/>
    </location>
</feature>
<evidence type="ECO:0000256" key="1">
    <source>
        <dbReference type="ARBA" id="ARBA00004651"/>
    </source>
</evidence>
<dbReference type="EMBL" id="CYTV01000004">
    <property type="protein sequence ID" value="CUI73480.1"/>
    <property type="molecule type" value="Genomic_DNA"/>
</dbReference>
<reference evidence="11 12" key="1">
    <citation type="submission" date="2015-09" db="EMBL/GenBank/DDBJ databases">
        <authorList>
            <person name="Jackson K.R."/>
            <person name="Lunt B.L."/>
            <person name="Fisher J.N.B."/>
            <person name="Gardner A.V."/>
            <person name="Bailey M.E."/>
            <person name="Deus L.M."/>
            <person name="Earl A.S."/>
            <person name="Gibby P.D."/>
            <person name="Hartmann K.A."/>
            <person name="Liu J.E."/>
            <person name="Manci A.M."/>
            <person name="Nielsen D.A."/>
            <person name="Solomon M.B."/>
            <person name="Breakwell D.P."/>
            <person name="Burnett S.H."/>
            <person name="Grose J.H."/>
        </authorList>
    </citation>
    <scope>NUCLEOTIDE SEQUENCE [LARGE SCALE GENOMIC DNA]</scope>
    <source>
        <strain evidence="11 12">2789STDY5608636</strain>
    </source>
</reference>
<evidence type="ECO:0000256" key="5">
    <source>
        <dbReference type="ARBA" id="ARBA00022692"/>
    </source>
</evidence>
<dbReference type="Pfam" id="PF00528">
    <property type="entry name" value="BPD_transp_1"/>
    <property type="match status" value="1"/>
</dbReference>
<dbReference type="SUPFAM" id="SSF161098">
    <property type="entry name" value="MetI-like"/>
    <property type="match status" value="1"/>
</dbReference>
<dbReference type="Proteomes" id="UP000053096">
    <property type="component" value="Unassembled WGS sequence"/>
</dbReference>
<accession>A0A0J6C3Y2</accession>
<evidence type="ECO:0000256" key="6">
    <source>
        <dbReference type="ARBA" id="ARBA00022989"/>
    </source>
</evidence>
<dbReference type="PANTHER" id="PTHR42929:SF5">
    <property type="entry name" value="ABC TRANSPORTER PERMEASE PROTEIN"/>
    <property type="match status" value="1"/>
</dbReference>
<dbReference type="PANTHER" id="PTHR42929">
    <property type="entry name" value="INNER MEMBRANE ABC TRANSPORTER PERMEASE PROTEIN YDCU-RELATED-RELATED"/>
    <property type="match status" value="1"/>
</dbReference>
<keyword evidence="4" id="KW-1003">Cell membrane</keyword>
<comment type="similarity">
    <text evidence="2">Belongs to the binding-protein-dependent transport system permease family. CysTW subfamily.</text>
</comment>
<evidence type="ECO:0000256" key="7">
    <source>
        <dbReference type="ARBA" id="ARBA00023136"/>
    </source>
</evidence>
<evidence type="ECO:0000259" key="9">
    <source>
        <dbReference type="PROSITE" id="PS50928"/>
    </source>
</evidence>
<protein>
    <submittedName>
        <fullName evidence="10">ABC transporter permease</fullName>
    </submittedName>
    <submittedName>
        <fullName evidence="11">Putrescine transport system permease protein PotH</fullName>
    </submittedName>
</protein>
<organism evidence="11 12">
    <name type="scientific">Bordetella pseudohinzii</name>
    <dbReference type="NCBI Taxonomy" id="1331258"/>
    <lineage>
        <taxon>Bacteria</taxon>
        <taxon>Pseudomonadati</taxon>
        <taxon>Pseudomonadota</taxon>
        <taxon>Betaproteobacteria</taxon>
        <taxon>Burkholderiales</taxon>
        <taxon>Alcaligenaceae</taxon>
        <taxon>Bordetella</taxon>
    </lineage>
</organism>
<evidence type="ECO:0000256" key="8">
    <source>
        <dbReference type="RuleBase" id="RU363032"/>
    </source>
</evidence>
<dbReference type="Gene3D" id="1.10.3720.10">
    <property type="entry name" value="MetI-like"/>
    <property type="match status" value="1"/>
</dbReference>
<keyword evidence="6 8" id="KW-1133">Transmembrane helix</keyword>
<dbReference type="GO" id="GO:0005886">
    <property type="term" value="C:plasma membrane"/>
    <property type="evidence" value="ECO:0007669"/>
    <property type="project" value="UniProtKB-SubCell"/>
</dbReference>
<keyword evidence="7 8" id="KW-0472">Membrane</keyword>
<dbReference type="CDD" id="cd06261">
    <property type="entry name" value="TM_PBP2"/>
    <property type="match status" value="1"/>
</dbReference>
<gene>
    <name evidence="11" type="primary">potH_4</name>
    <name evidence="10" type="ORF">BBN53_17640</name>
    <name evidence="11" type="ORF">ERS370011_01985</name>
</gene>
<evidence type="ECO:0000313" key="10">
    <source>
        <dbReference type="EMBL" id="ANY17538.1"/>
    </source>
</evidence>
<dbReference type="OrthoDB" id="9808619at2"/>
<keyword evidence="5 8" id="KW-0812">Transmembrane</keyword>
<dbReference type="KEGG" id="bpdz:BBN53_17640"/>
<feature type="transmembrane region" description="Helical" evidence="8">
    <location>
        <begin position="56"/>
        <end position="84"/>
    </location>
</feature>
<evidence type="ECO:0000256" key="3">
    <source>
        <dbReference type="ARBA" id="ARBA00022448"/>
    </source>
</evidence>
<sequence>MNPHSANRPLPYLLLAPLLVFLMAFFLFPLLEVFALSFTDPETGLDNYRNFFSDPFYWRVLGTTFSTAGIVTLFCLLAGYPLAYFMANAGRRAGGIALLVVALSYWTSFLVRTYAWMILLGNNGPVLDALRALGWSSPPELLFTRLSSTLAMVHVLVPLMAITLYSVMKKIDPVYVRAARSLGARPWTAFCRVFFPQTLPGVINGCTMIFIICLGFYVIPVLLGSPREQMIAGVIGQQMDEMGNFGEASTMAVVLTLVTLLLYGVYSWWFDARESRGAKQ</sequence>
<evidence type="ECO:0000256" key="4">
    <source>
        <dbReference type="ARBA" id="ARBA00022475"/>
    </source>
</evidence>
<dbReference type="InterPro" id="IPR035906">
    <property type="entry name" value="MetI-like_sf"/>
</dbReference>
<dbReference type="EMBL" id="CP016440">
    <property type="protein sequence ID" value="ANY17538.1"/>
    <property type="molecule type" value="Genomic_DNA"/>
</dbReference>
<feature type="transmembrane region" description="Helical" evidence="8">
    <location>
        <begin position="202"/>
        <end position="223"/>
    </location>
</feature>
<feature type="domain" description="ABC transmembrane type-1" evidence="9">
    <location>
        <begin position="61"/>
        <end position="266"/>
    </location>
</feature>
<feature type="transmembrane region" description="Helical" evidence="8">
    <location>
        <begin position="12"/>
        <end position="36"/>
    </location>
</feature>
<dbReference type="Proteomes" id="UP000092950">
    <property type="component" value="Chromosome"/>
</dbReference>
<evidence type="ECO:0000313" key="12">
    <source>
        <dbReference type="Proteomes" id="UP000053096"/>
    </source>
</evidence>
<feature type="transmembrane region" description="Helical" evidence="8">
    <location>
        <begin position="141"/>
        <end position="167"/>
    </location>
</feature>
<feature type="transmembrane region" description="Helical" evidence="8">
    <location>
        <begin position="96"/>
        <end position="121"/>
    </location>
</feature>
<dbReference type="InterPro" id="IPR000515">
    <property type="entry name" value="MetI-like"/>
</dbReference>
<dbReference type="RefSeq" id="WP_043213158.1">
    <property type="nucleotide sequence ID" value="NZ_CAJGUP010000078.1"/>
</dbReference>
<comment type="subcellular location">
    <subcellularLocation>
        <location evidence="1 8">Cell membrane</location>
        <topology evidence="1 8">Multi-pass membrane protein</topology>
    </subcellularLocation>
</comment>
<proteinExistence type="inferred from homology"/>
<evidence type="ECO:0000313" key="11">
    <source>
        <dbReference type="EMBL" id="CUI73480.1"/>
    </source>
</evidence>
<keyword evidence="3 8" id="KW-0813">Transport</keyword>
<accession>A0A0M7EXU0</accession>
<dbReference type="PROSITE" id="PS50928">
    <property type="entry name" value="ABC_TM1"/>
    <property type="match status" value="1"/>
</dbReference>
<keyword evidence="13" id="KW-1185">Reference proteome</keyword>
<dbReference type="AlphaFoldDB" id="A0A0J6C3Y2"/>
<reference evidence="10 13" key="2">
    <citation type="submission" date="2016-07" db="EMBL/GenBank/DDBJ databases">
        <title>Complete genome sequences of Bordetella pseudohinzii.</title>
        <authorList>
            <person name="Spilker T."/>
            <person name="Darrah R."/>
            <person name="LiPuma J.J."/>
        </authorList>
    </citation>
    <scope>NUCLEOTIDE SEQUENCE [LARGE SCALE GENOMIC DNA]</scope>
    <source>
        <strain evidence="10 13">HI4681</strain>
    </source>
</reference>